<organism evidence="6 7">
    <name type="scientific">Rhodococcus opacus</name>
    <name type="common">Nocardia opaca</name>
    <dbReference type="NCBI Taxonomy" id="37919"/>
    <lineage>
        <taxon>Bacteria</taxon>
        <taxon>Bacillati</taxon>
        <taxon>Actinomycetota</taxon>
        <taxon>Actinomycetes</taxon>
        <taxon>Mycobacteriales</taxon>
        <taxon>Nocardiaceae</taxon>
        <taxon>Rhodococcus</taxon>
    </lineage>
</organism>
<sequence length="241" mass="25978">MPNDPSETTRTGGDGPSAVFAKLAEMVYNGDDFAQVYQAICDAAATLVPGCAHASLMLKENDRHVTVAASDDIAAQVDSLERAEQEGPCLDAIENDAPQVEAELAHSTQWPRLARRAIAETPVRGAAGFRLMIRGRKVGALNLFSDNPGEFTDKSIDQAILITAFAAVTLTALHEHQEAQTLREGLASNREIGKAIGLLMAFHDISEGRAFDLLRTTSQDMNIKLTGVAREVIAHHNSKFD</sequence>
<evidence type="ECO:0000313" key="6">
    <source>
        <dbReference type="EMBL" id="AII03766.1"/>
    </source>
</evidence>
<evidence type="ECO:0000256" key="4">
    <source>
        <dbReference type="ARBA" id="ARBA00023163"/>
    </source>
</evidence>
<dbReference type="AlphaFoldDB" id="A0A076EDN0"/>
<name>A0A076EDN0_RHOOP</name>
<dbReference type="GO" id="GO:0003723">
    <property type="term" value="F:RNA binding"/>
    <property type="evidence" value="ECO:0007669"/>
    <property type="project" value="InterPro"/>
</dbReference>
<keyword evidence="1" id="KW-0808">Transferase</keyword>
<protein>
    <submittedName>
        <fullName evidence="6">Antitermination regulator</fullName>
    </submittedName>
</protein>
<evidence type="ECO:0000256" key="2">
    <source>
        <dbReference type="ARBA" id="ARBA00022777"/>
    </source>
</evidence>
<feature type="domain" description="ANTAR" evidence="5">
    <location>
        <begin position="170"/>
        <end position="233"/>
    </location>
</feature>
<evidence type="ECO:0000256" key="3">
    <source>
        <dbReference type="ARBA" id="ARBA00023015"/>
    </source>
</evidence>
<dbReference type="InterPro" id="IPR003018">
    <property type="entry name" value="GAF"/>
</dbReference>
<dbReference type="Pfam" id="PF13185">
    <property type="entry name" value="GAF_2"/>
    <property type="match status" value="1"/>
</dbReference>
<gene>
    <name evidence="6" type="ORF">EP51_03715</name>
</gene>
<dbReference type="EMBL" id="CP008947">
    <property type="protein sequence ID" value="AII03766.1"/>
    <property type="molecule type" value="Genomic_DNA"/>
</dbReference>
<reference evidence="6 7" key="1">
    <citation type="submission" date="2014-07" db="EMBL/GenBank/DDBJ databases">
        <title>Genome Sequence of Rhodococcus opacus Strain R7, a Biodegrader of Mono- and Polycyclic Aromatic Hydrocarbons.</title>
        <authorList>
            <person name="Di Gennaro P."/>
            <person name="Zampolli J."/>
            <person name="Presti I."/>
            <person name="Cappelletti M."/>
            <person name="D'Ursi P."/>
            <person name="Orro A."/>
            <person name="Mezzelani A."/>
            <person name="Milanesi L."/>
        </authorList>
    </citation>
    <scope>NUCLEOTIDE SEQUENCE [LARGE SCALE GENOMIC DNA]</scope>
    <source>
        <strain evidence="6 7">R7</strain>
    </source>
</reference>
<dbReference type="InterPro" id="IPR005561">
    <property type="entry name" value="ANTAR"/>
</dbReference>
<dbReference type="GO" id="GO:0016301">
    <property type="term" value="F:kinase activity"/>
    <property type="evidence" value="ECO:0007669"/>
    <property type="project" value="UniProtKB-KW"/>
</dbReference>
<dbReference type="InterPro" id="IPR012074">
    <property type="entry name" value="GAF_ANTAR"/>
</dbReference>
<keyword evidence="2" id="KW-0418">Kinase</keyword>
<dbReference type="InterPro" id="IPR029016">
    <property type="entry name" value="GAF-like_dom_sf"/>
</dbReference>
<dbReference type="InterPro" id="IPR011006">
    <property type="entry name" value="CheY-like_superfamily"/>
</dbReference>
<dbReference type="Gene3D" id="3.30.450.40">
    <property type="match status" value="1"/>
</dbReference>
<dbReference type="eggNOG" id="COG2203">
    <property type="taxonomic scope" value="Bacteria"/>
</dbReference>
<dbReference type="Gene3D" id="1.10.10.10">
    <property type="entry name" value="Winged helix-like DNA-binding domain superfamily/Winged helix DNA-binding domain"/>
    <property type="match status" value="1"/>
</dbReference>
<keyword evidence="3" id="KW-0805">Transcription regulation</keyword>
<evidence type="ECO:0000259" key="5">
    <source>
        <dbReference type="PROSITE" id="PS50921"/>
    </source>
</evidence>
<dbReference type="RefSeq" id="WP_128642102.1">
    <property type="nucleotide sequence ID" value="NZ_CP008947.1"/>
</dbReference>
<evidence type="ECO:0000256" key="1">
    <source>
        <dbReference type="ARBA" id="ARBA00022679"/>
    </source>
</evidence>
<dbReference type="PIRSF" id="PIRSF036625">
    <property type="entry name" value="GAF_ANTAR"/>
    <property type="match status" value="1"/>
</dbReference>
<dbReference type="eggNOG" id="COG3707">
    <property type="taxonomic scope" value="Bacteria"/>
</dbReference>
<dbReference type="SUPFAM" id="SSF52172">
    <property type="entry name" value="CheY-like"/>
    <property type="match status" value="1"/>
</dbReference>
<dbReference type="Pfam" id="PF03861">
    <property type="entry name" value="ANTAR"/>
    <property type="match status" value="1"/>
</dbReference>
<dbReference type="SMART" id="SM01012">
    <property type="entry name" value="ANTAR"/>
    <property type="match status" value="1"/>
</dbReference>
<keyword evidence="4" id="KW-0804">Transcription</keyword>
<dbReference type="InterPro" id="IPR036388">
    <property type="entry name" value="WH-like_DNA-bd_sf"/>
</dbReference>
<dbReference type="PROSITE" id="PS50921">
    <property type="entry name" value="ANTAR"/>
    <property type="match status" value="1"/>
</dbReference>
<proteinExistence type="predicted"/>
<evidence type="ECO:0000313" key="7">
    <source>
        <dbReference type="Proteomes" id="UP000028488"/>
    </source>
</evidence>
<dbReference type="Proteomes" id="UP000028488">
    <property type="component" value="Chromosome"/>
</dbReference>
<dbReference type="SUPFAM" id="SSF55781">
    <property type="entry name" value="GAF domain-like"/>
    <property type="match status" value="1"/>
</dbReference>
<accession>A0A076EDN0</accession>